<organism evidence="1 2">
    <name type="scientific">Halarcobacter ebronensis</name>
    <dbReference type="NCBI Taxonomy" id="1462615"/>
    <lineage>
        <taxon>Bacteria</taxon>
        <taxon>Pseudomonadati</taxon>
        <taxon>Campylobacterota</taxon>
        <taxon>Epsilonproteobacteria</taxon>
        <taxon>Campylobacterales</taxon>
        <taxon>Arcobacteraceae</taxon>
        <taxon>Halarcobacter</taxon>
    </lineage>
</organism>
<gene>
    <name evidence="1" type="ORF">CRV07_03745</name>
</gene>
<dbReference type="EMBL" id="PDKK01000002">
    <property type="protein sequence ID" value="RXK07586.1"/>
    <property type="molecule type" value="Genomic_DNA"/>
</dbReference>
<accession>A0A4Q1AXG8</accession>
<evidence type="ECO:0000313" key="2">
    <source>
        <dbReference type="Proteomes" id="UP000289758"/>
    </source>
</evidence>
<name>A0A4Q1AXG8_9BACT</name>
<protein>
    <submittedName>
        <fullName evidence="1">Uncharacterized protein</fullName>
    </submittedName>
</protein>
<dbReference type="AlphaFoldDB" id="A0A4Q1AXG8"/>
<keyword evidence="2" id="KW-1185">Reference proteome</keyword>
<comment type="caution">
    <text evidence="1">The sequence shown here is derived from an EMBL/GenBank/DDBJ whole genome shotgun (WGS) entry which is preliminary data.</text>
</comment>
<evidence type="ECO:0000313" key="1">
    <source>
        <dbReference type="EMBL" id="RXK07586.1"/>
    </source>
</evidence>
<sequence length="85" mass="9943">MKVKIKNHMNKNELKISKDSNGSYYKVQESNNENLLLNTLFSPSSLQRKNLYSLSLLSSYKILSSSLELEKNRVLNNRFYERKVA</sequence>
<reference evidence="1 2" key="1">
    <citation type="submission" date="2017-10" db="EMBL/GenBank/DDBJ databases">
        <title>Genomics of the genus Arcobacter.</title>
        <authorList>
            <person name="Perez-Cataluna A."/>
            <person name="Figueras M.J."/>
        </authorList>
    </citation>
    <scope>NUCLEOTIDE SEQUENCE [LARGE SCALE GENOMIC DNA]</scope>
    <source>
        <strain evidence="1 2">CECT 8441</strain>
    </source>
</reference>
<dbReference type="Proteomes" id="UP000289758">
    <property type="component" value="Unassembled WGS sequence"/>
</dbReference>
<proteinExistence type="predicted"/>